<keyword evidence="2" id="KW-1185">Reference proteome</keyword>
<dbReference type="RefSeq" id="WP_251803220.1">
    <property type="nucleotide sequence ID" value="NZ_JAMQOL010000060.1"/>
</dbReference>
<comment type="caution">
    <text evidence="1">The sequence shown here is derived from an EMBL/GenBank/DDBJ whole genome shotgun (WGS) entry which is preliminary data.</text>
</comment>
<evidence type="ECO:0000313" key="1">
    <source>
        <dbReference type="EMBL" id="MCM4083520.1"/>
    </source>
</evidence>
<evidence type="ECO:0000313" key="2">
    <source>
        <dbReference type="Proteomes" id="UP001523216"/>
    </source>
</evidence>
<gene>
    <name evidence="1" type="ORF">LXN57_38835</name>
</gene>
<dbReference type="Proteomes" id="UP001523216">
    <property type="component" value="Unassembled WGS sequence"/>
</dbReference>
<dbReference type="EMBL" id="JAMQOL010000060">
    <property type="protein sequence ID" value="MCM4083520.1"/>
    <property type="molecule type" value="Genomic_DNA"/>
</dbReference>
<proteinExistence type="predicted"/>
<organism evidence="1 2">
    <name type="scientific">Paractinoplanes hotanensis</name>
    <dbReference type="NCBI Taxonomy" id="2906497"/>
    <lineage>
        <taxon>Bacteria</taxon>
        <taxon>Bacillati</taxon>
        <taxon>Actinomycetota</taxon>
        <taxon>Actinomycetes</taxon>
        <taxon>Micromonosporales</taxon>
        <taxon>Micromonosporaceae</taxon>
        <taxon>Paractinoplanes</taxon>
    </lineage>
</organism>
<dbReference type="Gene3D" id="3.20.20.70">
    <property type="entry name" value="Aldolase class I"/>
    <property type="match status" value="1"/>
</dbReference>
<protein>
    <submittedName>
        <fullName evidence="1">Uncharacterized protein</fullName>
    </submittedName>
</protein>
<sequence>MTNELIKVDRVRSVEEAVTLEKLGADLLGVDLTPDPRFDDGRTVSLEQATAMDGALARATLVPVLDLAGDPDRILRIVHAMHSRMVQPVRRMVPPADVRARLNDAGVGIVYGGIEIAHDDDPAWVLSDYLDEPGLEASFFQADVLPEYRDSWTFLRDRAPEYEEEFQIADLDELAGRHPLLVGFDFTPGNVREIVGALPRVRGLVFTLAERAGRSGVHFHSYPQTLATLQALRG</sequence>
<dbReference type="InterPro" id="IPR013785">
    <property type="entry name" value="Aldolase_TIM"/>
</dbReference>
<accession>A0ABT0YCJ3</accession>
<reference evidence="1 2" key="1">
    <citation type="submission" date="2022-06" db="EMBL/GenBank/DDBJ databases">
        <title>Actinoplanes abujensis sp. nov., isolated from Nigerian arid soil.</title>
        <authorList>
            <person name="Ding P."/>
        </authorList>
    </citation>
    <scope>NUCLEOTIDE SEQUENCE [LARGE SCALE GENOMIC DNA]</scope>
    <source>
        <strain evidence="2">TRM88002</strain>
    </source>
</reference>
<name>A0ABT0YCJ3_9ACTN</name>